<comment type="caution">
    <text evidence="2">The sequence shown here is derived from an EMBL/GenBank/DDBJ whole genome shotgun (WGS) entry which is preliminary data.</text>
</comment>
<evidence type="ECO:0000313" key="3">
    <source>
        <dbReference type="Proteomes" id="UP000325313"/>
    </source>
</evidence>
<dbReference type="GO" id="GO:0032259">
    <property type="term" value="P:methylation"/>
    <property type="evidence" value="ECO:0007669"/>
    <property type="project" value="UniProtKB-KW"/>
</dbReference>
<accession>A0A5B0LX02</accession>
<protein>
    <submittedName>
        <fullName evidence="2">Histone methyltransferase set2</fullName>
    </submittedName>
</protein>
<reference evidence="2 3" key="1">
    <citation type="submission" date="2019-05" db="EMBL/GenBank/DDBJ databases">
        <title>Emergence of the Ug99 lineage of the wheat stem rust pathogen through somatic hybridization.</title>
        <authorList>
            <person name="Li F."/>
            <person name="Upadhyaya N.M."/>
            <person name="Sperschneider J."/>
            <person name="Matny O."/>
            <person name="Nguyen-Phuc H."/>
            <person name="Mago R."/>
            <person name="Raley C."/>
            <person name="Miller M.E."/>
            <person name="Silverstein K.A.T."/>
            <person name="Henningsen E."/>
            <person name="Hirsch C.D."/>
            <person name="Visser B."/>
            <person name="Pretorius Z.A."/>
            <person name="Steffenson B.J."/>
            <person name="Schwessinger B."/>
            <person name="Dodds P.N."/>
            <person name="Figueroa M."/>
        </authorList>
    </citation>
    <scope>NUCLEOTIDE SEQUENCE [LARGE SCALE GENOMIC DNA]</scope>
    <source>
        <strain evidence="2 3">Ug99</strain>
    </source>
</reference>
<dbReference type="Proteomes" id="UP000325313">
    <property type="component" value="Unassembled WGS sequence"/>
</dbReference>
<name>A0A5B0LX02_PUCGR</name>
<sequence length="127" mass="14270">MEIEEEKTMEKETKNYEEEEEGPSRNQENKKILVEEEHQQQQQITILSQTPESQHSTSSTSITPITPAEELVSCLPSASSSSLKTSSNKPRKSKGKEKDGVPEHVQLISDLPQANHQVPIFFPLIIS</sequence>
<dbReference type="AlphaFoldDB" id="A0A5B0LX02"/>
<organism evidence="2 3">
    <name type="scientific">Puccinia graminis f. sp. tritici</name>
    <dbReference type="NCBI Taxonomy" id="56615"/>
    <lineage>
        <taxon>Eukaryota</taxon>
        <taxon>Fungi</taxon>
        <taxon>Dikarya</taxon>
        <taxon>Basidiomycota</taxon>
        <taxon>Pucciniomycotina</taxon>
        <taxon>Pucciniomycetes</taxon>
        <taxon>Pucciniales</taxon>
        <taxon>Pucciniaceae</taxon>
        <taxon>Puccinia</taxon>
    </lineage>
</organism>
<feature type="compositionally biased region" description="Basic and acidic residues" evidence="1">
    <location>
        <begin position="1"/>
        <end position="16"/>
    </location>
</feature>
<feature type="compositionally biased region" description="Low complexity" evidence="1">
    <location>
        <begin position="40"/>
        <end position="87"/>
    </location>
</feature>
<proteinExistence type="predicted"/>
<dbReference type="EMBL" id="VDEP01000505">
    <property type="protein sequence ID" value="KAA1068626.1"/>
    <property type="molecule type" value="Genomic_DNA"/>
</dbReference>
<evidence type="ECO:0000256" key="1">
    <source>
        <dbReference type="SAM" id="MobiDB-lite"/>
    </source>
</evidence>
<evidence type="ECO:0000313" key="2">
    <source>
        <dbReference type="EMBL" id="KAA1068626.1"/>
    </source>
</evidence>
<feature type="region of interest" description="Disordered" evidence="1">
    <location>
        <begin position="1"/>
        <end position="112"/>
    </location>
</feature>
<keyword evidence="2" id="KW-0489">Methyltransferase</keyword>
<gene>
    <name evidence="2" type="primary">SET2_2</name>
    <name evidence="2" type="ORF">PGTUg99_034311</name>
</gene>
<dbReference type="GO" id="GO:0008168">
    <property type="term" value="F:methyltransferase activity"/>
    <property type="evidence" value="ECO:0007669"/>
    <property type="project" value="UniProtKB-KW"/>
</dbReference>
<keyword evidence="2" id="KW-0808">Transferase</keyword>
<feature type="compositionally biased region" description="Basic and acidic residues" evidence="1">
    <location>
        <begin position="27"/>
        <end position="39"/>
    </location>
</feature>